<dbReference type="SMART" id="SM00240">
    <property type="entry name" value="FHA"/>
    <property type="match status" value="1"/>
</dbReference>
<dbReference type="Gene3D" id="6.10.250.1290">
    <property type="match status" value="1"/>
</dbReference>
<organism evidence="3 4">
    <name type="scientific">Brachionus plicatilis</name>
    <name type="common">Marine rotifer</name>
    <name type="synonym">Brachionus muelleri</name>
    <dbReference type="NCBI Taxonomy" id="10195"/>
    <lineage>
        <taxon>Eukaryota</taxon>
        <taxon>Metazoa</taxon>
        <taxon>Spiralia</taxon>
        <taxon>Gnathifera</taxon>
        <taxon>Rotifera</taxon>
        <taxon>Eurotatoria</taxon>
        <taxon>Monogononta</taxon>
        <taxon>Pseudotrocha</taxon>
        <taxon>Ploima</taxon>
        <taxon>Brachionidae</taxon>
        <taxon>Brachionus</taxon>
    </lineage>
</organism>
<evidence type="ECO:0000313" key="4">
    <source>
        <dbReference type="Proteomes" id="UP000276133"/>
    </source>
</evidence>
<dbReference type="FunFam" id="2.60.200.20:FF:000019">
    <property type="entry name" value="Nuclear inhibitor of protein phosphatase"/>
    <property type="match status" value="1"/>
</dbReference>
<name>A0A3M7PF46_BRAPC</name>
<dbReference type="SUPFAM" id="SSF49879">
    <property type="entry name" value="SMAD/FHA domain"/>
    <property type="match status" value="1"/>
</dbReference>
<feature type="region of interest" description="Disordered" evidence="1">
    <location>
        <begin position="134"/>
        <end position="162"/>
    </location>
</feature>
<evidence type="ECO:0000256" key="1">
    <source>
        <dbReference type="SAM" id="MobiDB-lite"/>
    </source>
</evidence>
<reference evidence="3 4" key="1">
    <citation type="journal article" date="2018" name="Sci. Rep.">
        <title>Genomic signatures of local adaptation to the degree of environmental predictability in rotifers.</title>
        <authorList>
            <person name="Franch-Gras L."/>
            <person name="Hahn C."/>
            <person name="Garcia-Roger E.M."/>
            <person name="Carmona M.J."/>
            <person name="Serra M."/>
            <person name="Gomez A."/>
        </authorList>
    </citation>
    <scope>NUCLEOTIDE SEQUENCE [LARGE SCALE GENOMIC DNA]</scope>
    <source>
        <strain evidence="3">HYR1</strain>
    </source>
</reference>
<dbReference type="Proteomes" id="UP000276133">
    <property type="component" value="Unassembled WGS sequence"/>
</dbReference>
<dbReference type="PANTHER" id="PTHR23308">
    <property type="entry name" value="NUCLEAR INHIBITOR OF PROTEIN PHOSPHATASE-1"/>
    <property type="match status" value="1"/>
</dbReference>
<feature type="region of interest" description="Disordered" evidence="1">
    <location>
        <begin position="324"/>
        <end position="366"/>
    </location>
</feature>
<proteinExistence type="predicted"/>
<dbReference type="InterPro" id="IPR000253">
    <property type="entry name" value="FHA_dom"/>
</dbReference>
<protein>
    <submittedName>
        <fullName evidence="3">Nuclear inhibitor of phosphatase 1</fullName>
    </submittedName>
</protein>
<evidence type="ECO:0000313" key="3">
    <source>
        <dbReference type="EMBL" id="RMZ97639.1"/>
    </source>
</evidence>
<dbReference type="PROSITE" id="PS50006">
    <property type="entry name" value="FHA_DOMAIN"/>
    <property type="match status" value="1"/>
</dbReference>
<dbReference type="STRING" id="10195.A0A3M7PF46"/>
<feature type="domain" description="FHA" evidence="2">
    <location>
        <begin position="56"/>
        <end position="108"/>
    </location>
</feature>
<gene>
    <name evidence="3" type="ORF">BpHYR1_038008</name>
</gene>
<dbReference type="Pfam" id="PF00498">
    <property type="entry name" value="FHA"/>
    <property type="match status" value="1"/>
</dbReference>
<dbReference type="CDD" id="cd22674">
    <property type="entry name" value="FHA_PPP1R8"/>
    <property type="match status" value="1"/>
</dbReference>
<accession>A0A3M7PF46</accession>
<evidence type="ECO:0000259" key="2">
    <source>
        <dbReference type="PROSITE" id="PS50006"/>
    </source>
</evidence>
<feature type="compositionally biased region" description="Polar residues" evidence="1">
    <location>
        <begin position="345"/>
        <end position="359"/>
    </location>
</feature>
<dbReference type="Gene3D" id="2.60.200.20">
    <property type="match status" value="1"/>
</dbReference>
<comment type="caution">
    <text evidence="3">The sequence shown here is derived from an EMBL/GenBank/DDBJ whole genome shotgun (WGS) entry which is preliminary data.</text>
</comment>
<dbReference type="InterPro" id="IPR008984">
    <property type="entry name" value="SMAD_FHA_dom_sf"/>
</dbReference>
<dbReference type="OrthoDB" id="4096268at2759"/>
<keyword evidence="4" id="KW-1185">Reference proteome</keyword>
<dbReference type="AlphaFoldDB" id="A0A3M7PF46"/>
<feature type="compositionally biased region" description="Basic and acidic residues" evidence="1">
    <location>
        <begin position="324"/>
        <end position="342"/>
    </location>
</feature>
<dbReference type="EMBL" id="REGN01011284">
    <property type="protein sequence ID" value="RMZ97639.1"/>
    <property type="molecule type" value="Genomic_DNA"/>
</dbReference>
<dbReference type="InterPro" id="IPR050923">
    <property type="entry name" value="Cell_Proc_Reg/RNA_Proc"/>
</dbReference>
<sequence length="366" mass="41177">MSSKNLANGATKPASEVKNGFTIPKWAGKPPAGLHLDVMKEGKMIQKLMIDEKKCYFFGRNQESCDFVTDHASCSRVHAVLVWHKDLARSFLVDLNSTHGTFIGSLRLEANKPQQVFLDSELKFGASTRTYIIRERPHNNKNQPSILNNSNASENDDNEDSFTQTLTLPESELELDNLTEFNTAHNKRIAQLVDISSGANLPSVPGIGPVKKKKKTVVFKEEEDIINPEDIDPSIGRFRNLVQTTVVVPRNKRPAQMVQSEISEKKIRTIHGSKMDRELTLYEEHEEYNTIGFKCLNSAPDVDTVSESEPAYLHYQQTQFEAVHGEGDHDDHKKRYAKESWPGRHSTSNVPATTTGSPTHTKRLII</sequence>